<dbReference type="InterPro" id="IPR013611">
    <property type="entry name" value="Transp-assoc_OB_typ2"/>
</dbReference>
<evidence type="ECO:0000256" key="1">
    <source>
        <dbReference type="ARBA" id="ARBA00022448"/>
    </source>
</evidence>
<dbReference type="Pfam" id="PF08402">
    <property type="entry name" value="TOBE_2"/>
    <property type="match status" value="1"/>
</dbReference>
<dbReference type="GO" id="GO:0140359">
    <property type="term" value="F:ABC-type transporter activity"/>
    <property type="evidence" value="ECO:0007669"/>
    <property type="project" value="UniProtKB-ARBA"/>
</dbReference>
<dbReference type="Gene3D" id="3.40.50.300">
    <property type="entry name" value="P-loop containing nucleotide triphosphate hydrolases"/>
    <property type="match status" value="1"/>
</dbReference>
<dbReference type="GO" id="GO:0016887">
    <property type="term" value="F:ATP hydrolysis activity"/>
    <property type="evidence" value="ECO:0007669"/>
    <property type="project" value="InterPro"/>
</dbReference>
<evidence type="ECO:0000313" key="9">
    <source>
        <dbReference type="Proteomes" id="UP000732377"/>
    </source>
</evidence>
<evidence type="ECO:0000259" key="7">
    <source>
        <dbReference type="PROSITE" id="PS50893"/>
    </source>
</evidence>
<dbReference type="PROSITE" id="PS50893">
    <property type="entry name" value="ABC_TRANSPORTER_2"/>
    <property type="match status" value="1"/>
</dbReference>
<dbReference type="GO" id="GO:0005524">
    <property type="term" value="F:ATP binding"/>
    <property type="evidence" value="ECO:0007669"/>
    <property type="project" value="UniProtKB-KW"/>
</dbReference>
<dbReference type="SUPFAM" id="SSF50331">
    <property type="entry name" value="MOP-like"/>
    <property type="match status" value="1"/>
</dbReference>
<dbReference type="FunFam" id="3.40.50.300:FF:000042">
    <property type="entry name" value="Maltose/maltodextrin ABC transporter, ATP-binding protein"/>
    <property type="match status" value="1"/>
</dbReference>
<sequence length="347" mass="38163">MSKVTIEGVVKRFEGHTAVNGVSLTVESGELFTLLGPSGCGKTTLLRVLAGFYRQDEGNVRFGDQLVNDVQPHKRNTGMVFQNYAVFPHMTVFDNVAYGLRARRVGGEELKRRVMEALEMVRMADLRDRMPAQLSGGQQQRVALARALVIQPQLLLMDEPLSNLDAKLRIEMRTEIRRLQRQYGITTIYVTHDQEEALAISDRIAVMNQGRVEQVGTPREIYFHPQTVFVAGFIGTTNLLRGRVEGGQVRVLGAVVREVAAPDGDCTVAVRPEKIALGGGEVTFTGFVEEALFVGSATTVFVRTPAGERIEVRLPNEIDPPRVGEQATFGFRRAAAAVFGAQGEVLP</sequence>
<keyword evidence="1" id="KW-0813">Transport</keyword>
<keyword evidence="6" id="KW-0472">Membrane</keyword>
<accession>A0A953IB05</accession>
<dbReference type="InterPro" id="IPR047641">
    <property type="entry name" value="ABC_transpr_MalK/UgpC-like"/>
</dbReference>
<dbReference type="InterPro" id="IPR003439">
    <property type="entry name" value="ABC_transporter-like_ATP-bd"/>
</dbReference>
<dbReference type="AlphaFoldDB" id="A0A953IB05"/>
<dbReference type="RefSeq" id="WP_273381052.1">
    <property type="nucleotide sequence ID" value="NZ_PIUK01000230.1"/>
</dbReference>
<dbReference type="SMART" id="SM00382">
    <property type="entry name" value="AAA"/>
    <property type="match status" value="1"/>
</dbReference>
<dbReference type="InterPro" id="IPR003593">
    <property type="entry name" value="AAA+_ATPase"/>
</dbReference>
<comment type="caution">
    <text evidence="8">The sequence shown here is derived from an EMBL/GenBank/DDBJ whole genome shotgun (WGS) entry which is preliminary data.</text>
</comment>
<dbReference type="Pfam" id="PF00005">
    <property type="entry name" value="ABC_tran"/>
    <property type="match status" value="1"/>
</dbReference>
<gene>
    <name evidence="8" type="ORF">CWE10_16260</name>
</gene>
<keyword evidence="3" id="KW-0547">Nucleotide-binding</keyword>
<dbReference type="Proteomes" id="UP000732377">
    <property type="component" value="Unassembled WGS sequence"/>
</dbReference>
<protein>
    <submittedName>
        <fullName evidence="8">Polyamine ABC transporter ATP-binding protein</fullName>
    </submittedName>
</protein>
<evidence type="ECO:0000256" key="2">
    <source>
        <dbReference type="ARBA" id="ARBA00022475"/>
    </source>
</evidence>
<dbReference type="Gene3D" id="2.40.50.100">
    <property type="match status" value="1"/>
</dbReference>
<keyword evidence="4 8" id="KW-0067">ATP-binding</keyword>
<evidence type="ECO:0000256" key="5">
    <source>
        <dbReference type="ARBA" id="ARBA00022967"/>
    </source>
</evidence>
<keyword evidence="2" id="KW-1003">Cell membrane</keyword>
<evidence type="ECO:0000256" key="3">
    <source>
        <dbReference type="ARBA" id="ARBA00022741"/>
    </source>
</evidence>
<dbReference type="InterPro" id="IPR008995">
    <property type="entry name" value="Mo/tungstate-bd_C_term_dom"/>
</dbReference>
<dbReference type="InterPro" id="IPR017871">
    <property type="entry name" value="ABC_transporter-like_CS"/>
</dbReference>
<keyword evidence="5" id="KW-1278">Translocase</keyword>
<dbReference type="InterPro" id="IPR027417">
    <property type="entry name" value="P-loop_NTPase"/>
</dbReference>
<evidence type="ECO:0000256" key="6">
    <source>
        <dbReference type="ARBA" id="ARBA00023136"/>
    </source>
</evidence>
<evidence type="ECO:0000256" key="4">
    <source>
        <dbReference type="ARBA" id="ARBA00022840"/>
    </source>
</evidence>
<feature type="domain" description="ABC transporter" evidence="7">
    <location>
        <begin position="4"/>
        <end position="234"/>
    </location>
</feature>
<proteinExistence type="predicted"/>
<dbReference type="EMBL" id="PIUK01000230">
    <property type="protein sequence ID" value="MBY6277723.1"/>
    <property type="molecule type" value="Genomic_DNA"/>
</dbReference>
<name>A0A953IB05_SYMTR</name>
<dbReference type="PANTHER" id="PTHR43875:SF15">
    <property type="entry name" value="TREHALOSE IMPORT ATP-BINDING PROTEIN SUGC"/>
    <property type="match status" value="1"/>
</dbReference>
<dbReference type="PROSITE" id="PS00211">
    <property type="entry name" value="ABC_TRANSPORTER_1"/>
    <property type="match status" value="1"/>
</dbReference>
<evidence type="ECO:0000313" key="8">
    <source>
        <dbReference type="EMBL" id="MBY6277723.1"/>
    </source>
</evidence>
<reference evidence="8" key="1">
    <citation type="submission" date="2017-11" db="EMBL/GenBank/DDBJ databases">
        <title>Three new genomes from thermophilic consortium.</title>
        <authorList>
            <person name="Quaggio R."/>
            <person name="Amgarten D."/>
            <person name="Setubal J.C."/>
        </authorList>
    </citation>
    <scope>NUCLEOTIDE SEQUENCE</scope>
    <source>
        <strain evidence="8">ZCTH01-B2</strain>
    </source>
</reference>
<dbReference type="GO" id="GO:0055052">
    <property type="term" value="C:ATP-binding cassette (ABC) transporter complex, substrate-binding subunit-containing"/>
    <property type="evidence" value="ECO:0007669"/>
    <property type="project" value="TreeGrafter"/>
</dbReference>
<dbReference type="PANTHER" id="PTHR43875">
    <property type="entry name" value="MALTODEXTRIN IMPORT ATP-BINDING PROTEIN MSMX"/>
    <property type="match status" value="1"/>
</dbReference>
<organism evidence="8 9">
    <name type="scientific">Symbiobacterium thermophilum</name>
    <dbReference type="NCBI Taxonomy" id="2734"/>
    <lineage>
        <taxon>Bacteria</taxon>
        <taxon>Bacillati</taxon>
        <taxon>Bacillota</taxon>
        <taxon>Clostridia</taxon>
        <taxon>Eubacteriales</taxon>
        <taxon>Symbiobacteriaceae</taxon>
        <taxon>Symbiobacterium</taxon>
    </lineage>
</organism>
<dbReference type="SUPFAM" id="SSF52540">
    <property type="entry name" value="P-loop containing nucleoside triphosphate hydrolases"/>
    <property type="match status" value="1"/>
</dbReference>